<dbReference type="OrthoDB" id="9849707at2"/>
<proteinExistence type="predicted"/>
<gene>
    <name evidence="1" type="ORF">H2LOC_007590</name>
</gene>
<protein>
    <submittedName>
        <fullName evidence="1">Uncharacterized protein</fullName>
    </submittedName>
</protein>
<dbReference type="KEGG" id="mhey:H2LOC_007590"/>
<dbReference type="Proteomes" id="UP000309061">
    <property type="component" value="Chromosome"/>
</dbReference>
<reference evidence="1 2" key="1">
    <citation type="submission" date="2019-11" db="EMBL/GenBank/DDBJ databases">
        <title>The genome sequence of Methylocystis heyeri.</title>
        <authorList>
            <person name="Oshkin I.Y."/>
            <person name="Miroshnikov K."/>
            <person name="Dedysh S.N."/>
        </authorList>
    </citation>
    <scope>NUCLEOTIDE SEQUENCE [LARGE SCALE GENOMIC DNA]</scope>
    <source>
        <strain evidence="1 2">H2</strain>
    </source>
</reference>
<organism evidence="1 2">
    <name type="scientific">Methylocystis heyeri</name>
    <dbReference type="NCBI Taxonomy" id="391905"/>
    <lineage>
        <taxon>Bacteria</taxon>
        <taxon>Pseudomonadati</taxon>
        <taxon>Pseudomonadota</taxon>
        <taxon>Alphaproteobacteria</taxon>
        <taxon>Hyphomicrobiales</taxon>
        <taxon>Methylocystaceae</taxon>
        <taxon>Methylocystis</taxon>
    </lineage>
</organism>
<evidence type="ECO:0000313" key="2">
    <source>
        <dbReference type="Proteomes" id="UP000309061"/>
    </source>
</evidence>
<keyword evidence="2" id="KW-1185">Reference proteome</keyword>
<name>A0A6B8KGL8_9HYPH</name>
<accession>A0A6B8KGL8</accession>
<sequence>MTERNYFRGDQKEAITAPDLSKQCEYADHIVNARGKKTAFTSVSLDRNKIEPFGEVDYLLLRQKAAADGHQIIEHEDLVAALQASASSEEKAARLKALQALRYARMRKEGLVRWAFDISGIARKDIVTWGFHRVQQYFQQV</sequence>
<dbReference type="RefSeq" id="WP_136495848.1">
    <property type="nucleotide sequence ID" value="NZ_CP046052.1"/>
</dbReference>
<evidence type="ECO:0000313" key="1">
    <source>
        <dbReference type="EMBL" id="QGM45570.1"/>
    </source>
</evidence>
<dbReference type="AlphaFoldDB" id="A0A6B8KGL8"/>
<dbReference type="EMBL" id="CP046052">
    <property type="protein sequence ID" value="QGM45570.1"/>
    <property type="molecule type" value="Genomic_DNA"/>
</dbReference>